<evidence type="ECO:0000256" key="6">
    <source>
        <dbReference type="ARBA" id="ARBA00022801"/>
    </source>
</evidence>
<feature type="region of interest" description="Disordered" evidence="10">
    <location>
        <begin position="631"/>
        <end position="670"/>
    </location>
</feature>
<dbReference type="InterPro" id="IPR007146">
    <property type="entry name" value="Sas10/Utp3/C1D"/>
</dbReference>
<keyword evidence="4 11" id="KW-0812">Transmembrane</keyword>
<comment type="cofactor">
    <cofactor evidence="1">
        <name>Mn(2+)</name>
        <dbReference type="ChEBI" id="CHEBI:29035"/>
    </cofactor>
</comment>
<evidence type="ECO:0000256" key="7">
    <source>
        <dbReference type="ARBA" id="ARBA00022989"/>
    </source>
</evidence>
<feature type="compositionally biased region" description="Basic residues" evidence="10">
    <location>
        <begin position="648"/>
        <end position="670"/>
    </location>
</feature>
<evidence type="ECO:0000313" key="13">
    <source>
        <dbReference type="EMBL" id="KYM98988.1"/>
    </source>
</evidence>
<dbReference type="PANTHER" id="PTHR13315:SF0">
    <property type="entry name" value="METALLOPHOSPHOESTERASE 1"/>
    <property type="match status" value="1"/>
</dbReference>
<gene>
    <name evidence="13" type="ORF">ALC62_10287</name>
</gene>
<proteinExistence type="inferred from homology"/>
<protein>
    <submittedName>
        <fullName evidence="13">Metallophosphoesterase 1</fullName>
    </submittedName>
</protein>
<dbReference type="GO" id="GO:0016020">
    <property type="term" value="C:membrane"/>
    <property type="evidence" value="ECO:0007669"/>
    <property type="project" value="UniProtKB-SubCell"/>
</dbReference>
<dbReference type="GO" id="GO:0006506">
    <property type="term" value="P:GPI anchor biosynthetic process"/>
    <property type="evidence" value="ECO:0007669"/>
    <property type="project" value="InterPro"/>
</dbReference>
<name>A0A151IE57_9HYME</name>
<dbReference type="EMBL" id="KQ977890">
    <property type="protein sequence ID" value="KYM98988.1"/>
    <property type="molecule type" value="Genomic_DNA"/>
</dbReference>
<dbReference type="STRING" id="456900.A0A151IE57"/>
<dbReference type="GO" id="GO:0016787">
    <property type="term" value="F:hydrolase activity"/>
    <property type="evidence" value="ECO:0007669"/>
    <property type="project" value="UniProtKB-KW"/>
</dbReference>
<dbReference type="GO" id="GO:0046872">
    <property type="term" value="F:metal ion binding"/>
    <property type="evidence" value="ECO:0007669"/>
    <property type="project" value="UniProtKB-KW"/>
</dbReference>
<evidence type="ECO:0000256" key="4">
    <source>
        <dbReference type="ARBA" id="ARBA00022692"/>
    </source>
</evidence>
<reference evidence="13 14" key="1">
    <citation type="submission" date="2016-03" db="EMBL/GenBank/DDBJ databases">
        <title>Cyphomyrmex costatus WGS genome.</title>
        <authorList>
            <person name="Nygaard S."/>
            <person name="Hu H."/>
            <person name="Boomsma J."/>
            <person name="Zhang G."/>
        </authorList>
    </citation>
    <scope>NUCLEOTIDE SEQUENCE [LARGE SCALE GENOMIC DNA]</scope>
    <source>
        <strain evidence="13">MS0001</strain>
        <tissue evidence="13">Whole body</tissue>
    </source>
</reference>
<evidence type="ECO:0000256" key="5">
    <source>
        <dbReference type="ARBA" id="ARBA00022723"/>
    </source>
</evidence>
<dbReference type="AlphaFoldDB" id="A0A151IE57"/>
<evidence type="ECO:0000256" key="3">
    <source>
        <dbReference type="ARBA" id="ARBA00008895"/>
    </source>
</evidence>
<dbReference type="InterPro" id="IPR004843">
    <property type="entry name" value="Calcineurin-like_PHP"/>
</dbReference>
<dbReference type="Gene3D" id="3.60.21.10">
    <property type="match status" value="1"/>
</dbReference>
<keyword evidence="9" id="KW-0464">Manganese</keyword>
<evidence type="ECO:0000256" key="2">
    <source>
        <dbReference type="ARBA" id="ARBA00004141"/>
    </source>
</evidence>
<accession>A0A151IE57</accession>
<dbReference type="InterPro" id="IPR029052">
    <property type="entry name" value="Metallo-depent_PP-like"/>
</dbReference>
<dbReference type="SUPFAM" id="SSF56300">
    <property type="entry name" value="Metallo-dependent phosphatases"/>
    <property type="match status" value="1"/>
</dbReference>
<evidence type="ECO:0000259" key="12">
    <source>
        <dbReference type="Pfam" id="PF00149"/>
    </source>
</evidence>
<evidence type="ECO:0000256" key="8">
    <source>
        <dbReference type="ARBA" id="ARBA00023136"/>
    </source>
</evidence>
<keyword evidence="8 11" id="KW-0472">Membrane</keyword>
<feature type="region of interest" description="Disordered" evidence="10">
    <location>
        <begin position="507"/>
        <end position="536"/>
    </location>
</feature>
<organism evidence="13 14">
    <name type="scientific">Cyphomyrmex costatus</name>
    <dbReference type="NCBI Taxonomy" id="456900"/>
    <lineage>
        <taxon>Eukaryota</taxon>
        <taxon>Metazoa</taxon>
        <taxon>Ecdysozoa</taxon>
        <taxon>Arthropoda</taxon>
        <taxon>Hexapoda</taxon>
        <taxon>Insecta</taxon>
        <taxon>Pterygota</taxon>
        <taxon>Neoptera</taxon>
        <taxon>Endopterygota</taxon>
        <taxon>Hymenoptera</taxon>
        <taxon>Apocrita</taxon>
        <taxon>Aculeata</taxon>
        <taxon>Formicoidea</taxon>
        <taxon>Formicidae</taxon>
        <taxon>Myrmicinae</taxon>
        <taxon>Cyphomyrmex</taxon>
    </lineage>
</organism>
<feature type="compositionally biased region" description="Acidic residues" evidence="10">
    <location>
        <begin position="510"/>
        <end position="522"/>
    </location>
</feature>
<keyword evidence="14" id="KW-1185">Reference proteome</keyword>
<feature type="domain" description="Calcineurin-like phosphoesterase" evidence="12">
    <location>
        <begin position="58"/>
        <end position="310"/>
    </location>
</feature>
<keyword evidence="6" id="KW-0378">Hydrolase</keyword>
<evidence type="ECO:0000256" key="9">
    <source>
        <dbReference type="ARBA" id="ARBA00023211"/>
    </source>
</evidence>
<dbReference type="InterPro" id="IPR033308">
    <property type="entry name" value="PGAP5/Cdc1/Ted1"/>
</dbReference>
<comment type="similarity">
    <text evidence="3">Belongs to the metallophosphoesterase superfamily. MPPE1 family.</text>
</comment>
<dbReference type="Pfam" id="PF04000">
    <property type="entry name" value="Sas10_Utp3"/>
    <property type="match status" value="1"/>
</dbReference>
<evidence type="ECO:0000256" key="10">
    <source>
        <dbReference type="SAM" id="MobiDB-lite"/>
    </source>
</evidence>
<comment type="subcellular location">
    <subcellularLocation>
        <location evidence="2">Membrane</location>
        <topology evidence="2">Multi-pass membrane protein</topology>
    </subcellularLocation>
</comment>
<keyword evidence="5" id="KW-0479">Metal-binding</keyword>
<feature type="transmembrane region" description="Helical" evidence="11">
    <location>
        <begin position="7"/>
        <end position="29"/>
    </location>
</feature>
<evidence type="ECO:0000256" key="11">
    <source>
        <dbReference type="SAM" id="Phobius"/>
    </source>
</evidence>
<evidence type="ECO:0000313" key="14">
    <source>
        <dbReference type="Proteomes" id="UP000078542"/>
    </source>
</evidence>
<dbReference type="Pfam" id="PF00149">
    <property type="entry name" value="Metallophos"/>
    <property type="match status" value="1"/>
</dbReference>
<dbReference type="PANTHER" id="PTHR13315">
    <property type="entry name" value="METALLO PHOSPHOESTERASE RELATED"/>
    <property type="match status" value="1"/>
</dbReference>
<evidence type="ECO:0000256" key="1">
    <source>
        <dbReference type="ARBA" id="ARBA00001936"/>
    </source>
</evidence>
<sequence length="670" mass="78004">MLRFRVLLNVGLALAFVLLFCEYLIYYVVLIQCEWPTLDPRKENPALHREASDKPVKAMFIADTHLLGSKQGHWFDKLRREWQMYRAFQTMMTLHRMDVVFVLGDVFDEGKWCGSAEFEYYIKRFHSLFYVPKDTRIYVVAGNHDMGFHYAITPYRNQRFINGMKSLNVRRLSLRDNHFVLINSMALEGDGCFLCRPTEIAVNKIASELSSVRSYTALRGKHSEDLKCARRIGNDCHNVSAISRYSRPILLQHYPMYRESDEICNELDQAPDELKAIKFRERWECLSKEASEQLLDILNPRLIVAGHTHHGCRRIHRDDILEFTISSFSWRNKVNPSLLMVKLNFEIFLINNQFFIFENIITSAIKRAIDEMEQRDLPQAFRLLGEMNANVLQVNQLVDNMLVRVKNGEISTDKGLSFLEMKYHMLLSYLINLTYVVLRKCSGERIEGDPSIDRLIEIRTVLEKIRPIDHKLKYQIDKLVKTAVTGTINSNDPSNYRANPDALVAKLDSEDSDSDQEEDEDDVKSTQQSRKSNVYVPPKLAAMHYDGDETMAEKIRKAGERARRRAVSNTVLRELKEEYLDAPVEDSQGLGEKRAILVREDKRKIEYEENYMTRLPVTKQEKHRRRQMTTLGTLGDEITTFGESSTKTAKKRKAQRKGKAKKSFKKKRHH</sequence>
<dbReference type="Proteomes" id="UP000078542">
    <property type="component" value="Unassembled WGS sequence"/>
</dbReference>
<keyword evidence="7 11" id="KW-1133">Transmembrane helix</keyword>